<sequence>MDGLYSYHDRAEEKIGLAVAYNCPNSVKSSKNNADDWCSCFSSTLKTNSSWSLYVPWGTGCFFWQWWMFVVMFSLLVVLACVVVLIWWQRTNKQMKQLQEEAYRSGSVGSHTARLPSTRSSRGAALAPAPPPSRYFVVSTPARKTQSTGSMLLPTKSHDKRSIRKEEDLPYSNLNSPRSLLSSTSSIALLSEAAYGSNSSKESWRRTSNRPYQGNRVYASHNPYPIHSDDRWGVSLK</sequence>
<dbReference type="EMBL" id="CM047581">
    <property type="protein sequence ID" value="KAI9917061.1"/>
    <property type="molecule type" value="Genomic_DNA"/>
</dbReference>
<dbReference type="Proteomes" id="UP001163321">
    <property type="component" value="Chromosome 2"/>
</dbReference>
<name>A0ACC0WH72_9STRA</name>
<proteinExistence type="predicted"/>
<evidence type="ECO:0000313" key="1">
    <source>
        <dbReference type="EMBL" id="KAI9917061.1"/>
    </source>
</evidence>
<reference evidence="1 2" key="1">
    <citation type="journal article" date="2022" name="bioRxiv">
        <title>The genome of the oomycete Peronosclerospora sorghi, a cosmopolitan pathogen of maize and sorghum, is inflated with dispersed pseudogenes.</title>
        <authorList>
            <person name="Fletcher K."/>
            <person name="Martin F."/>
            <person name="Isakeit T."/>
            <person name="Cavanaugh K."/>
            <person name="Magill C."/>
            <person name="Michelmore R."/>
        </authorList>
    </citation>
    <scope>NUCLEOTIDE SEQUENCE [LARGE SCALE GENOMIC DNA]</scope>
    <source>
        <strain evidence="1">P6</strain>
    </source>
</reference>
<accession>A0ACC0WH72</accession>
<gene>
    <name evidence="1" type="ORF">PsorP6_018235</name>
</gene>
<comment type="caution">
    <text evidence="1">The sequence shown here is derived from an EMBL/GenBank/DDBJ whole genome shotgun (WGS) entry which is preliminary data.</text>
</comment>
<organism evidence="1 2">
    <name type="scientific">Peronosclerospora sorghi</name>
    <dbReference type="NCBI Taxonomy" id="230839"/>
    <lineage>
        <taxon>Eukaryota</taxon>
        <taxon>Sar</taxon>
        <taxon>Stramenopiles</taxon>
        <taxon>Oomycota</taxon>
        <taxon>Peronosporomycetes</taxon>
        <taxon>Peronosporales</taxon>
        <taxon>Peronosporaceae</taxon>
        <taxon>Peronosclerospora</taxon>
    </lineage>
</organism>
<evidence type="ECO:0000313" key="2">
    <source>
        <dbReference type="Proteomes" id="UP001163321"/>
    </source>
</evidence>
<protein>
    <submittedName>
        <fullName evidence="1">Uncharacterized protein</fullName>
    </submittedName>
</protein>
<keyword evidence="2" id="KW-1185">Reference proteome</keyword>